<feature type="compositionally biased region" description="Basic residues" evidence="1">
    <location>
        <begin position="74"/>
        <end position="86"/>
    </location>
</feature>
<accession>A0AAU7U6X8</accession>
<keyword evidence="2" id="KW-0614">Plasmid</keyword>
<dbReference type="EMBL" id="CP158298">
    <property type="protein sequence ID" value="XBV84201.1"/>
    <property type="molecule type" value="Genomic_DNA"/>
</dbReference>
<proteinExistence type="predicted"/>
<reference evidence="2" key="1">
    <citation type="submission" date="2024-06" db="EMBL/GenBank/DDBJ databases">
        <title>Draft Genome Sequence of Deinococcus sonorensis Type Strain KR-87, a Biofilm Producing Representative of the Genus Deinococcus.</title>
        <authorList>
            <person name="Boren L.S."/>
            <person name="Grosso R.A."/>
            <person name="Hugenberg-Cox A.N."/>
            <person name="Hill J.T.E."/>
            <person name="Albert C.M."/>
            <person name="Tuohy J.M."/>
        </authorList>
    </citation>
    <scope>NUCLEOTIDE SEQUENCE</scope>
    <source>
        <strain evidence="2">KR-87</strain>
        <plasmid evidence="2">pDson03</plasmid>
    </source>
</reference>
<evidence type="ECO:0000313" key="2">
    <source>
        <dbReference type="EMBL" id="XBV84201.1"/>
    </source>
</evidence>
<dbReference type="AlphaFoldDB" id="A0AAU7U6X8"/>
<evidence type="ECO:0000256" key="1">
    <source>
        <dbReference type="SAM" id="MobiDB-lite"/>
    </source>
</evidence>
<feature type="region of interest" description="Disordered" evidence="1">
    <location>
        <begin position="1"/>
        <end position="21"/>
    </location>
</feature>
<sequence length="96" mass="10852">MDGGTIGHGQNTKFDPEHMEKERREIAAMEQKRQDDRLRRELTDPFYLTLTKSADAAYLVQQASGPDLIPAGHSGHRRALRQRHREGSHLPISAGH</sequence>
<organism evidence="2">
    <name type="scientific">Deinococcus sonorensis KR-87</name>
    <dbReference type="NCBI Taxonomy" id="694439"/>
    <lineage>
        <taxon>Bacteria</taxon>
        <taxon>Thermotogati</taxon>
        <taxon>Deinococcota</taxon>
        <taxon>Deinococci</taxon>
        <taxon>Deinococcales</taxon>
        <taxon>Deinococcaceae</taxon>
        <taxon>Deinococcus</taxon>
    </lineage>
</organism>
<gene>
    <name evidence="2" type="ORF">ABOD76_03865</name>
</gene>
<protein>
    <submittedName>
        <fullName evidence="2">Uncharacterized protein</fullName>
    </submittedName>
</protein>
<feature type="region of interest" description="Disordered" evidence="1">
    <location>
        <begin position="66"/>
        <end position="96"/>
    </location>
</feature>
<geneLocation type="plasmid" evidence="2">
    <name>pDson03</name>
</geneLocation>
<name>A0AAU7U6X8_9DEIO</name>
<dbReference type="KEGG" id="dsc:ABOD76_03865"/>
<dbReference type="RefSeq" id="WP_350242238.1">
    <property type="nucleotide sequence ID" value="NZ_CP158298.1"/>
</dbReference>